<dbReference type="InterPro" id="IPR008538">
    <property type="entry name" value="Uma2"/>
</dbReference>
<keyword evidence="2" id="KW-0255">Endonuclease</keyword>
<dbReference type="Pfam" id="PF05685">
    <property type="entry name" value="Uma2"/>
    <property type="match status" value="1"/>
</dbReference>
<protein>
    <submittedName>
        <fullName evidence="2">Uma2 family endonuclease</fullName>
    </submittedName>
</protein>
<dbReference type="PANTHER" id="PTHR35400:SF3">
    <property type="entry name" value="SLL1072 PROTEIN"/>
    <property type="match status" value="1"/>
</dbReference>
<dbReference type="GO" id="GO:0004519">
    <property type="term" value="F:endonuclease activity"/>
    <property type="evidence" value="ECO:0007669"/>
    <property type="project" value="UniProtKB-KW"/>
</dbReference>
<keyword evidence="3" id="KW-1185">Reference proteome</keyword>
<accession>A0ABP3FXU6</accession>
<reference evidence="3" key="1">
    <citation type="journal article" date="2019" name="Int. J. Syst. Evol. Microbiol.">
        <title>The Global Catalogue of Microorganisms (GCM) 10K type strain sequencing project: providing services to taxonomists for standard genome sequencing and annotation.</title>
        <authorList>
            <consortium name="The Broad Institute Genomics Platform"/>
            <consortium name="The Broad Institute Genome Sequencing Center for Infectious Disease"/>
            <person name="Wu L."/>
            <person name="Ma J."/>
        </authorList>
    </citation>
    <scope>NUCLEOTIDE SEQUENCE [LARGE SCALE GENOMIC DNA]</scope>
    <source>
        <strain evidence="3">JCM 4565</strain>
    </source>
</reference>
<dbReference type="Proteomes" id="UP001500063">
    <property type="component" value="Unassembled WGS sequence"/>
</dbReference>
<organism evidence="2 3">
    <name type="scientific">Streptomyces blastmyceticus</name>
    <dbReference type="NCBI Taxonomy" id="68180"/>
    <lineage>
        <taxon>Bacteria</taxon>
        <taxon>Bacillati</taxon>
        <taxon>Actinomycetota</taxon>
        <taxon>Actinomycetes</taxon>
        <taxon>Kitasatosporales</taxon>
        <taxon>Streptomycetaceae</taxon>
        <taxon>Streptomyces</taxon>
    </lineage>
</organism>
<dbReference type="Gene3D" id="3.90.1570.10">
    <property type="entry name" value="tt1808, chain A"/>
    <property type="match status" value="1"/>
</dbReference>
<dbReference type="RefSeq" id="WP_344114867.1">
    <property type="nucleotide sequence ID" value="NZ_BAAABW010000001.1"/>
</dbReference>
<name>A0ABP3FXU6_9ACTN</name>
<proteinExistence type="predicted"/>
<keyword evidence="2" id="KW-0378">Hydrolase</keyword>
<comment type="caution">
    <text evidence="2">The sequence shown here is derived from an EMBL/GenBank/DDBJ whole genome shotgun (WGS) entry which is preliminary data.</text>
</comment>
<dbReference type="InterPro" id="IPR011335">
    <property type="entry name" value="Restrct_endonuc-II-like"/>
</dbReference>
<gene>
    <name evidence="2" type="ORF">GCM10010319_00750</name>
</gene>
<dbReference type="SUPFAM" id="SSF52980">
    <property type="entry name" value="Restriction endonuclease-like"/>
    <property type="match status" value="1"/>
</dbReference>
<sequence>MTAVYERMNAVFLEHPEIFEGFKIELLRGNIVMMAGPDRVHNMIVESVVDQIPRDHWHRMQTQDLAIPGEDSEPQPDLVVIERGAFEGPGRLIPAAATTLLMEVVSKYSAHTDYRIKRAMYAAGRVPAYLVVDPFAAKCLLLTNPVGVGEEADYRTEQTSKFGEPVPLGTLGVSLDTSEFQTMPGTAR</sequence>
<dbReference type="EMBL" id="BAAABW010000001">
    <property type="protein sequence ID" value="GAA0328607.1"/>
    <property type="molecule type" value="Genomic_DNA"/>
</dbReference>
<dbReference type="CDD" id="cd06260">
    <property type="entry name" value="DUF820-like"/>
    <property type="match status" value="1"/>
</dbReference>
<dbReference type="InterPro" id="IPR012296">
    <property type="entry name" value="Nuclease_put_TT1808"/>
</dbReference>
<evidence type="ECO:0000313" key="3">
    <source>
        <dbReference type="Proteomes" id="UP001500063"/>
    </source>
</evidence>
<dbReference type="PANTHER" id="PTHR35400">
    <property type="entry name" value="SLR1083 PROTEIN"/>
    <property type="match status" value="1"/>
</dbReference>
<evidence type="ECO:0000259" key="1">
    <source>
        <dbReference type="Pfam" id="PF05685"/>
    </source>
</evidence>
<evidence type="ECO:0000313" key="2">
    <source>
        <dbReference type="EMBL" id="GAA0328607.1"/>
    </source>
</evidence>
<feature type="domain" description="Putative restriction endonuclease" evidence="1">
    <location>
        <begin position="15"/>
        <end position="168"/>
    </location>
</feature>
<keyword evidence="2" id="KW-0540">Nuclease</keyword>